<protein>
    <submittedName>
        <fullName evidence="5">GntR family transcriptional regulator</fullName>
    </submittedName>
</protein>
<dbReference type="Pfam" id="PF07729">
    <property type="entry name" value="FCD"/>
    <property type="match status" value="1"/>
</dbReference>
<dbReference type="InterPro" id="IPR008920">
    <property type="entry name" value="TF_FadR/GntR_C"/>
</dbReference>
<gene>
    <name evidence="5" type="ORF">R8Z58_15690</name>
</gene>
<dbReference type="Gene3D" id="1.20.120.530">
    <property type="entry name" value="GntR ligand-binding domain-like"/>
    <property type="match status" value="1"/>
</dbReference>
<comment type="caution">
    <text evidence="5">The sequence shown here is derived from an EMBL/GenBank/DDBJ whole genome shotgun (WGS) entry which is preliminary data.</text>
</comment>
<evidence type="ECO:0000256" key="2">
    <source>
        <dbReference type="ARBA" id="ARBA00023125"/>
    </source>
</evidence>
<organism evidence="5 6">
    <name type="scientific">Microbacterium arthrosphaerae</name>
    <dbReference type="NCBI Taxonomy" id="792652"/>
    <lineage>
        <taxon>Bacteria</taxon>
        <taxon>Bacillati</taxon>
        <taxon>Actinomycetota</taxon>
        <taxon>Actinomycetes</taxon>
        <taxon>Micrococcales</taxon>
        <taxon>Microbacteriaceae</taxon>
        <taxon>Microbacterium</taxon>
    </lineage>
</organism>
<sequence>MTDPLTSFTGLKRGLLSDQIYDLIKAMIKDTTLAPGEQLVESQLARRLQVSQAPVRDALKRLSHEGLVTHIRHQGNFVASYTPEEAEQAKIARAALEELAGALAWRRLDDETQAYLVALIDGMHAAAAERDLTEFRELDFTFHRAVIEASGNAYLPRMWDIIEPSLRSLHVLGDPEFSGDWHEVAEWHRSLLDHLSGDDRDACARLFRAHAAGTLLDDADGGASAGAQSEGATA</sequence>
<dbReference type="CDD" id="cd07377">
    <property type="entry name" value="WHTH_GntR"/>
    <property type="match status" value="1"/>
</dbReference>
<evidence type="ECO:0000256" key="3">
    <source>
        <dbReference type="ARBA" id="ARBA00023163"/>
    </source>
</evidence>
<dbReference type="InterPro" id="IPR036388">
    <property type="entry name" value="WH-like_DNA-bd_sf"/>
</dbReference>
<accession>A0ABU4H4G2</accession>
<dbReference type="EMBL" id="JAWQEV010000005">
    <property type="protein sequence ID" value="MDW4574223.1"/>
    <property type="molecule type" value="Genomic_DNA"/>
</dbReference>
<dbReference type="RefSeq" id="WP_318354715.1">
    <property type="nucleotide sequence ID" value="NZ_JAWQEV010000005.1"/>
</dbReference>
<evidence type="ECO:0000313" key="6">
    <source>
        <dbReference type="Proteomes" id="UP001283109"/>
    </source>
</evidence>
<dbReference type="InterPro" id="IPR011711">
    <property type="entry name" value="GntR_C"/>
</dbReference>
<dbReference type="Pfam" id="PF00392">
    <property type="entry name" value="GntR"/>
    <property type="match status" value="1"/>
</dbReference>
<proteinExistence type="predicted"/>
<dbReference type="InterPro" id="IPR000524">
    <property type="entry name" value="Tscrpt_reg_HTH_GntR"/>
</dbReference>
<dbReference type="PANTHER" id="PTHR43537">
    <property type="entry name" value="TRANSCRIPTIONAL REGULATOR, GNTR FAMILY"/>
    <property type="match status" value="1"/>
</dbReference>
<dbReference type="Gene3D" id="1.10.10.10">
    <property type="entry name" value="Winged helix-like DNA-binding domain superfamily/Winged helix DNA-binding domain"/>
    <property type="match status" value="1"/>
</dbReference>
<dbReference type="SMART" id="SM00895">
    <property type="entry name" value="FCD"/>
    <property type="match status" value="1"/>
</dbReference>
<dbReference type="SUPFAM" id="SSF46785">
    <property type="entry name" value="Winged helix' DNA-binding domain"/>
    <property type="match status" value="1"/>
</dbReference>
<keyword evidence="3" id="KW-0804">Transcription</keyword>
<keyword evidence="1" id="KW-0805">Transcription regulation</keyword>
<dbReference type="InterPro" id="IPR036390">
    <property type="entry name" value="WH_DNA-bd_sf"/>
</dbReference>
<dbReference type="SUPFAM" id="SSF48008">
    <property type="entry name" value="GntR ligand-binding domain-like"/>
    <property type="match status" value="1"/>
</dbReference>
<reference evidence="5 6" key="1">
    <citation type="submission" date="2023-11" db="EMBL/GenBank/DDBJ databases">
        <title>Draft genome sequence of Microbacterium arthrosphaerae JCM 30492.</title>
        <authorList>
            <person name="Zhang G."/>
            <person name="Ding Y."/>
        </authorList>
    </citation>
    <scope>NUCLEOTIDE SEQUENCE [LARGE SCALE GENOMIC DNA]</scope>
    <source>
        <strain evidence="5 6">JCM 30492</strain>
    </source>
</reference>
<keyword evidence="6" id="KW-1185">Reference proteome</keyword>
<name>A0ABU4H4G2_9MICO</name>
<dbReference type="SMART" id="SM00345">
    <property type="entry name" value="HTH_GNTR"/>
    <property type="match status" value="1"/>
</dbReference>
<evidence type="ECO:0000313" key="5">
    <source>
        <dbReference type="EMBL" id="MDW4574223.1"/>
    </source>
</evidence>
<dbReference type="PROSITE" id="PS50949">
    <property type="entry name" value="HTH_GNTR"/>
    <property type="match status" value="1"/>
</dbReference>
<dbReference type="PANTHER" id="PTHR43537:SF45">
    <property type="entry name" value="GNTR FAMILY REGULATORY PROTEIN"/>
    <property type="match status" value="1"/>
</dbReference>
<evidence type="ECO:0000259" key="4">
    <source>
        <dbReference type="PROSITE" id="PS50949"/>
    </source>
</evidence>
<keyword evidence="2" id="KW-0238">DNA-binding</keyword>
<feature type="domain" description="HTH gntR-type" evidence="4">
    <location>
        <begin position="14"/>
        <end position="81"/>
    </location>
</feature>
<evidence type="ECO:0000256" key="1">
    <source>
        <dbReference type="ARBA" id="ARBA00023015"/>
    </source>
</evidence>
<dbReference type="Proteomes" id="UP001283109">
    <property type="component" value="Unassembled WGS sequence"/>
</dbReference>